<comment type="subcellular location">
    <subcellularLocation>
        <location evidence="1">Membrane</location>
        <topology evidence="1">Multi-pass membrane protein</topology>
    </subcellularLocation>
</comment>
<dbReference type="PANTHER" id="PTHR30474:SF13">
    <property type="entry name" value="STAGE V SPORULATION PROTEIN E"/>
    <property type="match status" value="1"/>
</dbReference>
<dbReference type="GO" id="GO:0005886">
    <property type="term" value="C:plasma membrane"/>
    <property type="evidence" value="ECO:0007669"/>
    <property type="project" value="TreeGrafter"/>
</dbReference>
<dbReference type="AlphaFoldDB" id="A0A645DMB4"/>
<evidence type="ECO:0000256" key="3">
    <source>
        <dbReference type="ARBA" id="ARBA00022960"/>
    </source>
</evidence>
<dbReference type="PANTHER" id="PTHR30474">
    <property type="entry name" value="CELL CYCLE PROTEIN"/>
    <property type="match status" value="1"/>
</dbReference>
<keyword evidence="3" id="KW-0133">Cell shape</keyword>
<dbReference type="GO" id="GO:0008360">
    <property type="term" value="P:regulation of cell shape"/>
    <property type="evidence" value="ECO:0007669"/>
    <property type="project" value="UniProtKB-KW"/>
</dbReference>
<evidence type="ECO:0000256" key="5">
    <source>
        <dbReference type="ARBA" id="ARBA00023136"/>
    </source>
</evidence>
<gene>
    <name evidence="7" type="primary">ftsW_55</name>
    <name evidence="7" type="ORF">SDC9_137558</name>
</gene>
<evidence type="ECO:0000313" key="7">
    <source>
        <dbReference type="EMBL" id="MPM90437.1"/>
    </source>
</evidence>
<feature type="transmembrane region" description="Helical" evidence="6">
    <location>
        <begin position="20"/>
        <end position="39"/>
    </location>
</feature>
<keyword evidence="2 6" id="KW-0812">Transmembrane</keyword>
<evidence type="ECO:0000256" key="6">
    <source>
        <dbReference type="SAM" id="Phobius"/>
    </source>
</evidence>
<dbReference type="GO" id="GO:0051301">
    <property type="term" value="P:cell division"/>
    <property type="evidence" value="ECO:0007669"/>
    <property type="project" value="InterPro"/>
</dbReference>
<sequence length="277" mass="29601">MLIPGIGTEKNGAQRWLFGFQPSEVAKLALILCMAALMVRLQKTMHTFSKGLVPCTALLGLFCGLVALEKHISATVLLFAIGGVMMFIGGVRIAYIVAAGVMGVGGIVGIIAISGYALDRVKVWLDPFIDPLGDGFQTIQSLYAIGSGGLFGLGIGNSRQKYLYIPEPQNDFIFSIACEELGLVGAIFIVLLFALLVWRGFTIALRAPDRFSGLVVAGITVQVAIQAILNIAVVTNLVPNTGISLPFFSYGGTSLVMLLFEMGIVLAVSRRCRLRKD</sequence>
<name>A0A645DMB4_9ZZZZ</name>
<evidence type="ECO:0000256" key="2">
    <source>
        <dbReference type="ARBA" id="ARBA00022692"/>
    </source>
</evidence>
<dbReference type="GO" id="GO:0015648">
    <property type="term" value="F:lipid-linked peptidoglycan transporter activity"/>
    <property type="evidence" value="ECO:0007669"/>
    <property type="project" value="TreeGrafter"/>
</dbReference>
<feature type="transmembrane region" description="Helical" evidence="6">
    <location>
        <begin position="247"/>
        <end position="268"/>
    </location>
</feature>
<feature type="transmembrane region" description="Helical" evidence="6">
    <location>
        <begin position="51"/>
        <end position="68"/>
    </location>
</feature>
<evidence type="ECO:0000256" key="4">
    <source>
        <dbReference type="ARBA" id="ARBA00022989"/>
    </source>
</evidence>
<reference evidence="7" key="1">
    <citation type="submission" date="2019-08" db="EMBL/GenBank/DDBJ databases">
        <authorList>
            <person name="Kucharzyk K."/>
            <person name="Murdoch R.W."/>
            <person name="Higgins S."/>
            <person name="Loffler F."/>
        </authorList>
    </citation>
    <scope>NUCLEOTIDE SEQUENCE</scope>
</reference>
<keyword evidence="7" id="KW-0808">Transferase</keyword>
<feature type="transmembrane region" description="Helical" evidence="6">
    <location>
        <begin position="181"/>
        <end position="201"/>
    </location>
</feature>
<feature type="transmembrane region" description="Helical" evidence="6">
    <location>
        <begin position="96"/>
        <end position="118"/>
    </location>
</feature>
<protein>
    <submittedName>
        <fullName evidence="7">Putative peptidoglycan glycosyltransferase FtsW</fullName>
        <ecNumber evidence="7">2.4.1.129</ecNumber>
    </submittedName>
</protein>
<comment type="caution">
    <text evidence="7">The sequence shown here is derived from an EMBL/GenBank/DDBJ whole genome shotgun (WGS) entry which is preliminary data.</text>
</comment>
<proteinExistence type="predicted"/>
<keyword evidence="7" id="KW-0328">Glycosyltransferase</keyword>
<accession>A0A645DMB4</accession>
<keyword evidence="4 6" id="KW-1133">Transmembrane helix</keyword>
<feature type="transmembrane region" description="Helical" evidence="6">
    <location>
        <begin position="213"/>
        <end position="235"/>
    </location>
</feature>
<dbReference type="Pfam" id="PF01098">
    <property type="entry name" value="FTSW_RODA_SPOVE"/>
    <property type="match status" value="1"/>
</dbReference>
<organism evidence="7">
    <name type="scientific">bioreactor metagenome</name>
    <dbReference type="NCBI Taxonomy" id="1076179"/>
    <lineage>
        <taxon>unclassified sequences</taxon>
        <taxon>metagenomes</taxon>
        <taxon>ecological metagenomes</taxon>
    </lineage>
</organism>
<dbReference type="InterPro" id="IPR001182">
    <property type="entry name" value="FtsW/RodA"/>
</dbReference>
<keyword evidence="5 6" id="KW-0472">Membrane</keyword>
<dbReference type="EC" id="2.4.1.129" evidence="7"/>
<dbReference type="GO" id="GO:0032153">
    <property type="term" value="C:cell division site"/>
    <property type="evidence" value="ECO:0007669"/>
    <property type="project" value="TreeGrafter"/>
</dbReference>
<feature type="transmembrane region" description="Helical" evidence="6">
    <location>
        <begin position="74"/>
        <end position="91"/>
    </location>
</feature>
<evidence type="ECO:0000256" key="1">
    <source>
        <dbReference type="ARBA" id="ARBA00004141"/>
    </source>
</evidence>
<dbReference type="GO" id="GO:0016757">
    <property type="term" value="F:glycosyltransferase activity"/>
    <property type="evidence" value="ECO:0007669"/>
    <property type="project" value="UniProtKB-KW"/>
</dbReference>
<dbReference type="EMBL" id="VSSQ01037682">
    <property type="protein sequence ID" value="MPM90437.1"/>
    <property type="molecule type" value="Genomic_DNA"/>
</dbReference>